<dbReference type="InterPro" id="IPR036374">
    <property type="entry name" value="OxRdtase_Mopterin-bd_sf"/>
</dbReference>
<dbReference type="GO" id="GO:0008482">
    <property type="term" value="F:sulfite oxidase activity"/>
    <property type="evidence" value="ECO:0007669"/>
    <property type="project" value="TreeGrafter"/>
</dbReference>
<dbReference type="Pfam" id="PF00174">
    <property type="entry name" value="Oxidored_molyb"/>
    <property type="match status" value="1"/>
</dbReference>
<accession>A0AA46YJJ0</accession>
<dbReference type="GO" id="GO:0020037">
    <property type="term" value="F:heme binding"/>
    <property type="evidence" value="ECO:0007669"/>
    <property type="project" value="TreeGrafter"/>
</dbReference>
<feature type="region of interest" description="Disordered" evidence="1">
    <location>
        <begin position="270"/>
        <end position="300"/>
    </location>
</feature>
<dbReference type="PANTHER" id="PTHR19372:SF7">
    <property type="entry name" value="SULFITE OXIDASE, MITOCHONDRIAL"/>
    <property type="match status" value="1"/>
</dbReference>
<dbReference type="InterPro" id="IPR014756">
    <property type="entry name" value="Ig_E-set"/>
</dbReference>
<dbReference type="InterPro" id="IPR000572">
    <property type="entry name" value="OxRdtase_Mopterin-bd_dom"/>
</dbReference>
<dbReference type="Gene3D" id="2.60.40.650">
    <property type="match status" value="1"/>
</dbReference>
<keyword evidence="4" id="KW-1185">Reference proteome</keyword>
<evidence type="ECO:0000256" key="1">
    <source>
        <dbReference type="SAM" id="MobiDB-lite"/>
    </source>
</evidence>
<dbReference type="EMBL" id="CP094970">
    <property type="protein sequence ID" value="UYM04605.1"/>
    <property type="molecule type" value="Genomic_DNA"/>
</dbReference>
<organism evidence="3 4">
    <name type="scientific">Solicola gregarius</name>
    <dbReference type="NCBI Taxonomy" id="2908642"/>
    <lineage>
        <taxon>Bacteria</taxon>
        <taxon>Bacillati</taxon>
        <taxon>Actinomycetota</taxon>
        <taxon>Actinomycetes</taxon>
        <taxon>Propionibacteriales</taxon>
        <taxon>Nocardioidaceae</taxon>
        <taxon>Solicola</taxon>
    </lineage>
</organism>
<dbReference type="Proteomes" id="UP001164390">
    <property type="component" value="Chromosome"/>
</dbReference>
<protein>
    <submittedName>
        <fullName evidence="3">Molybdopterin-dependent oxidoreductase</fullName>
    </submittedName>
</protein>
<name>A0AA46YJJ0_9ACTN</name>
<dbReference type="SUPFAM" id="SSF81296">
    <property type="entry name" value="E set domains"/>
    <property type="match status" value="1"/>
</dbReference>
<dbReference type="SUPFAM" id="SSF56524">
    <property type="entry name" value="Oxidoreductase molybdopterin-binding domain"/>
    <property type="match status" value="1"/>
</dbReference>
<proteinExistence type="predicted"/>
<dbReference type="AlphaFoldDB" id="A0AA46YJJ0"/>
<dbReference type="KEGG" id="sgrg:L0C25_19025"/>
<feature type="compositionally biased region" description="Polar residues" evidence="1">
    <location>
        <begin position="291"/>
        <end position="300"/>
    </location>
</feature>
<evidence type="ECO:0000313" key="3">
    <source>
        <dbReference type="EMBL" id="UYM04605.1"/>
    </source>
</evidence>
<dbReference type="Gene3D" id="3.90.420.10">
    <property type="entry name" value="Oxidoreductase, molybdopterin-binding domain"/>
    <property type="match status" value="1"/>
</dbReference>
<reference evidence="3" key="1">
    <citation type="submission" date="2022-01" db="EMBL/GenBank/DDBJ databases">
        <title>Nocardioidaceae gen. sp. A5X3R13.</title>
        <authorList>
            <person name="Lopez Marin M.A."/>
            <person name="Uhlik O."/>
        </authorList>
    </citation>
    <scope>NUCLEOTIDE SEQUENCE</scope>
    <source>
        <strain evidence="3">A5X3R13</strain>
    </source>
</reference>
<gene>
    <name evidence="3" type="ORF">L0C25_19025</name>
</gene>
<feature type="domain" description="Oxidoreductase molybdopterin-binding" evidence="2">
    <location>
        <begin position="26"/>
        <end position="172"/>
    </location>
</feature>
<dbReference type="RefSeq" id="WP_271633358.1">
    <property type="nucleotide sequence ID" value="NZ_CP094970.1"/>
</dbReference>
<dbReference type="PANTHER" id="PTHR19372">
    <property type="entry name" value="SULFITE REDUCTASE"/>
    <property type="match status" value="1"/>
</dbReference>
<evidence type="ECO:0000313" key="4">
    <source>
        <dbReference type="Proteomes" id="UP001164390"/>
    </source>
</evidence>
<evidence type="ECO:0000259" key="2">
    <source>
        <dbReference type="Pfam" id="PF00174"/>
    </source>
</evidence>
<dbReference type="GO" id="GO:0006790">
    <property type="term" value="P:sulfur compound metabolic process"/>
    <property type="evidence" value="ECO:0007669"/>
    <property type="project" value="TreeGrafter"/>
</dbReference>
<dbReference type="GO" id="GO:0043546">
    <property type="term" value="F:molybdopterin cofactor binding"/>
    <property type="evidence" value="ECO:0007669"/>
    <property type="project" value="TreeGrafter"/>
</dbReference>
<sequence>MSVDVDDVTPYLTPNGDFYRVDTALQIPDVPAESWQLRVHGMVDQELTLSFAELLERRLIERRITLTCVSNQVGGELVGNATWIGAPLRELLAEVGVDPAADAVLSTSADDMTIGTPLEALTDDRGAMLAVAMNGEPLPLEHGFPVRMMVPGLYGFVSATKWVVDLEVTRFADISAYWTERDWSEKAPIKTASRVDVPRSFQTLPADEVRIGGVAWSQTRGVDKVEVRIDNGDWNKVELAAVDNVNTWRQWSWKWQDATPGTHEVTVRATDATGYTQTSDRAEPRPDGSTGWHSVQFTVE</sequence>